<comment type="caution">
    <text evidence="1">The sequence shown here is derived from an EMBL/GenBank/DDBJ whole genome shotgun (WGS) entry which is preliminary data.</text>
</comment>
<reference evidence="1" key="1">
    <citation type="submission" date="2022-11" db="EMBL/GenBank/DDBJ databases">
        <title>Genome Sequence of Nemania bipapillata.</title>
        <authorList>
            <person name="Buettner E."/>
        </authorList>
    </citation>
    <scope>NUCLEOTIDE SEQUENCE</scope>
    <source>
        <strain evidence="1">CP14</strain>
    </source>
</reference>
<accession>A0ACC2IQA4</accession>
<dbReference type="EMBL" id="JAPESX010001106">
    <property type="protein sequence ID" value="KAJ8117340.1"/>
    <property type="molecule type" value="Genomic_DNA"/>
</dbReference>
<protein>
    <submittedName>
        <fullName evidence="1">Uncharacterized protein</fullName>
    </submittedName>
</protein>
<sequence length="593" mass="67283">MADSKAGTVVKGFNIANKLRANYVFPCAGFIPFPDTNGYAEYVDRPKTRTPQCSSSWVIEFSVFGTSYAAIPTFLGSLPPSRIDVIIPDQTQWPPSLWSQLDARDSVHVSGTGVNTLGISSYLRDGLQSWSDTVENFADVYRDLPFGSTILLKNLTEDVSNLDFQILPNKEVKEPEIFLSSKELRALWGYNESDMPPTIPYTKLRRLKQLSGDVILVSVSDETKAEAIMVFKSTRGNPARNYHEIKVLLALKPTETILGRPEYLVTIPSSGAVCGFLMVYYEGSNLQETLFKMRAAGTLTHSQQLCWALDLTTSLIHIQKSPVKFYSDLRLDQLVLSWKPDGSANAVLLDLEQSRNIYNWAPPEIYYLEWIAELGSPAYARTTDLPNDITAKYQSILDRYLQSRNFPVPLQGPGNRYDNAANGWYWPWLTSTPTEQDAGMVYMLGKALWCLFENIGDADIVLGRSSISDGQQRFPEFIRTPPNLQQLIIRCTAGAREWSDGHIKIYRRKGKVFPLGKTGLHGEPEGTFEETKETITRFWREEMQKAEDFVEARMRYDRKKADNRDLELLHYLQRPTLQEVLSTLKKDRGRLSF</sequence>
<proteinExistence type="predicted"/>
<evidence type="ECO:0000313" key="2">
    <source>
        <dbReference type="Proteomes" id="UP001153334"/>
    </source>
</evidence>
<name>A0ACC2IQA4_9PEZI</name>
<evidence type="ECO:0000313" key="1">
    <source>
        <dbReference type="EMBL" id="KAJ8117340.1"/>
    </source>
</evidence>
<organism evidence="1 2">
    <name type="scientific">Nemania bipapillata</name>
    <dbReference type="NCBI Taxonomy" id="110536"/>
    <lineage>
        <taxon>Eukaryota</taxon>
        <taxon>Fungi</taxon>
        <taxon>Dikarya</taxon>
        <taxon>Ascomycota</taxon>
        <taxon>Pezizomycotina</taxon>
        <taxon>Sordariomycetes</taxon>
        <taxon>Xylariomycetidae</taxon>
        <taxon>Xylariales</taxon>
        <taxon>Xylariaceae</taxon>
        <taxon>Nemania</taxon>
    </lineage>
</organism>
<keyword evidence="2" id="KW-1185">Reference proteome</keyword>
<gene>
    <name evidence="1" type="ORF">ONZ43_g4232</name>
</gene>
<dbReference type="Proteomes" id="UP001153334">
    <property type="component" value="Unassembled WGS sequence"/>
</dbReference>